<dbReference type="Proteomes" id="UP000652354">
    <property type="component" value="Unassembled WGS sequence"/>
</dbReference>
<sequence>MTRYHVDAAEVASASSLAARSSDTIRTEVAAMMGHLTALQGSWQGGAATAFAGVLDQWRAAQMQVEQALDALTLALAHAAQEYQSAEDSAARLFSAR</sequence>
<dbReference type="Gene3D" id="1.10.287.1060">
    <property type="entry name" value="ESAT-6-like"/>
    <property type="match status" value="1"/>
</dbReference>
<protein>
    <recommendedName>
        <fullName evidence="1">ESAT-6-like protein</fullName>
    </recommendedName>
</protein>
<evidence type="ECO:0000313" key="3">
    <source>
        <dbReference type="Proteomes" id="UP000652354"/>
    </source>
</evidence>
<dbReference type="AlphaFoldDB" id="A0A919Q095"/>
<dbReference type="Pfam" id="PF06013">
    <property type="entry name" value="WXG100"/>
    <property type="match status" value="1"/>
</dbReference>
<comment type="caution">
    <text evidence="2">The sequence shown here is derived from an EMBL/GenBank/DDBJ whole genome shotgun (WGS) entry which is preliminary data.</text>
</comment>
<name>A0A919Q095_9MICO</name>
<dbReference type="SUPFAM" id="SSF140453">
    <property type="entry name" value="EsxAB dimer-like"/>
    <property type="match status" value="1"/>
</dbReference>
<evidence type="ECO:0000256" key="1">
    <source>
        <dbReference type="RuleBase" id="RU362001"/>
    </source>
</evidence>
<dbReference type="InterPro" id="IPR036689">
    <property type="entry name" value="ESAT-6-like_sf"/>
</dbReference>
<dbReference type="RefSeq" id="WP_203653141.1">
    <property type="nucleotide sequence ID" value="NZ_BONR01000001.1"/>
</dbReference>
<dbReference type="NCBIfam" id="TIGR03930">
    <property type="entry name" value="WXG100_ESAT6"/>
    <property type="match status" value="1"/>
</dbReference>
<evidence type="ECO:0000313" key="2">
    <source>
        <dbReference type="EMBL" id="GIG53707.1"/>
    </source>
</evidence>
<comment type="similarity">
    <text evidence="1">Belongs to the WXG100 family.</text>
</comment>
<keyword evidence="3" id="KW-1185">Reference proteome</keyword>
<proteinExistence type="inferred from homology"/>
<gene>
    <name evidence="2" type="ORF">Dac01nite_04590</name>
</gene>
<dbReference type="EMBL" id="BONR01000001">
    <property type="protein sequence ID" value="GIG53707.1"/>
    <property type="molecule type" value="Genomic_DNA"/>
</dbReference>
<reference evidence="2" key="1">
    <citation type="submission" date="2021-01" db="EMBL/GenBank/DDBJ databases">
        <title>Whole genome shotgun sequence of Demequina activiva NBRC 110675.</title>
        <authorList>
            <person name="Komaki H."/>
            <person name="Tamura T."/>
        </authorList>
    </citation>
    <scope>NUCLEOTIDE SEQUENCE</scope>
    <source>
        <strain evidence="2">NBRC 110675</strain>
    </source>
</reference>
<organism evidence="2 3">
    <name type="scientific">Demequina activiva</name>
    <dbReference type="NCBI Taxonomy" id="1582364"/>
    <lineage>
        <taxon>Bacteria</taxon>
        <taxon>Bacillati</taxon>
        <taxon>Actinomycetota</taxon>
        <taxon>Actinomycetes</taxon>
        <taxon>Micrococcales</taxon>
        <taxon>Demequinaceae</taxon>
        <taxon>Demequina</taxon>
    </lineage>
</organism>
<dbReference type="InterPro" id="IPR010310">
    <property type="entry name" value="T7SS_ESAT-6-like"/>
</dbReference>
<accession>A0A919Q095</accession>